<feature type="compositionally biased region" description="Basic residues" evidence="1">
    <location>
        <begin position="83"/>
        <end position="105"/>
    </location>
</feature>
<dbReference type="Gene3D" id="3.40.50.150">
    <property type="entry name" value="Vaccinia Virus protein VP39"/>
    <property type="match status" value="1"/>
</dbReference>
<dbReference type="Proteomes" id="UP000677413">
    <property type="component" value="Unassembled WGS sequence"/>
</dbReference>
<dbReference type="InterPro" id="IPR029063">
    <property type="entry name" value="SAM-dependent_MTases_sf"/>
</dbReference>
<sequence length="529" mass="56866">MPTPRTRPRPPKEAPPDDHTARHRQGAAAGAGQDPAHSAVHPRGGRRPRGGLARRHAVRCGRHARHPPGARPGRGAGPVAAARLRRRTAVRRRSRRAAGRGVRRLCRTDAAHRNGHAPGDTGPAQRGPHPLRRRLRPGRGRRFLGAGAGRTRSAAAARGADVDARHRGRAAGPARRRRAARTRPAAAAGRRHGRRRRGGRRARATGPLRRPSRRSHGGRRTMNRPLDESPVDEPPMDHFPMDDFPAHDSAVGALVPPPAQPAWAGADPYTRALRTGRGPLFLRRADGWLLPLEVERWCARADAVDLEILGRCEGSVLDIGCGPGRLVAELAGQGRRVLGIDVSAAAVGRTTRLGGPALRRSVFEPLPAEGRWDTALLVDGNIGIGGDPRALLARLTDLLIPAGLLIAETVPMDVDERVRVHITDARDADAPGTPGSLGSAGTPGTPCTPFPWARIGTRALIRYATRAGWSAVDQWTTGGRSFVALRSRSLRRSRKSSADPAKRTAVISSQRPRKPSADSPVAIRYRRST</sequence>
<dbReference type="GO" id="GO:0003723">
    <property type="term" value="F:RNA binding"/>
    <property type="evidence" value="ECO:0007669"/>
    <property type="project" value="TreeGrafter"/>
</dbReference>
<accession>A0A941B938</accession>
<dbReference type="SUPFAM" id="SSF53335">
    <property type="entry name" value="S-adenosyl-L-methionine-dependent methyltransferases"/>
    <property type="match status" value="1"/>
</dbReference>
<feature type="compositionally biased region" description="Basic residues" evidence="1">
    <location>
        <begin position="166"/>
        <end position="181"/>
    </location>
</feature>
<protein>
    <submittedName>
        <fullName evidence="2">Class I SAM-dependent methyltransferase</fullName>
    </submittedName>
</protein>
<feature type="compositionally biased region" description="Basic residues" evidence="1">
    <location>
        <begin position="210"/>
        <end position="222"/>
    </location>
</feature>
<evidence type="ECO:0000313" key="2">
    <source>
        <dbReference type="EMBL" id="MBQ0851442.1"/>
    </source>
</evidence>
<dbReference type="AlphaFoldDB" id="A0A941B938"/>
<organism evidence="2 3">
    <name type="scientific">Streptomyces liliiviolaceus</name>
    <dbReference type="NCBI Taxonomy" id="2823109"/>
    <lineage>
        <taxon>Bacteria</taxon>
        <taxon>Bacillati</taxon>
        <taxon>Actinomycetota</taxon>
        <taxon>Actinomycetes</taxon>
        <taxon>Kitasatosporales</taxon>
        <taxon>Streptomycetaceae</taxon>
        <taxon>Streptomyces</taxon>
    </lineage>
</organism>
<feature type="region of interest" description="Disordered" evidence="1">
    <location>
        <begin position="425"/>
        <end position="449"/>
    </location>
</feature>
<dbReference type="GO" id="GO:0048024">
    <property type="term" value="P:regulation of mRNA splicing, via spliceosome"/>
    <property type="evidence" value="ECO:0007669"/>
    <property type="project" value="TreeGrafter"/>
</dbReference>
<name>A0A941B938_9ACTN</name>
<dbReference type="GO" id="GO:0008168">
    <property type="term" value="F:methyltransferase activity"/>
    <property type="evidence" value="ECO:0007669"/>
    <property type="project" value="UniProtKB-KW"/>
</dbReference>
<gene>
    <name evidence="2" type="ORF">J8N05_25070</name>
</gene>
<keyword evidence="2" id="KW-0808">Transferase</keyword>
<feature type="region of interest" description="Disordered" evidence="1">
    <location>
        <begin position="490"/>
        <end position="529"/>
    </location>
</feature>
<dbReference type="InterPro" id="IPR052225">
    <property type="entry name" value="Ser/Arg_repetitive_matrix"/>
</dbReference>
<feature type="compositionally biased region" description="Low complexity" evidence="1">
    <location>
        <begin position="143"/>
        <end position="159"/>
    </location>
</feature>
<dbReference type="Pfam" id="PF13489">
    <property type="entry name" value="Methyltransf_23"/>
    <property type="match status" value="1"/>
</dbReference>
<feature type="compositionally biased region" description="Basic residues" evidence="1">
    <location>
        <begin position="129"/>
        <end position="142"/>
    </location>
</feature>
<feature type="compositionally biased region" description="Low complexity" evidence="1">
    <location>
        <begin position="71"/>
        <end position="82"/>
    </location>
</feature>
<dbReference type="PANTHER" id="PTHR23148:SF0">
    <property type="entry name" value="SERINE_ARGININE REPETITIVE MATRIX PROTEIN 1"/>
    <property type="match status" value="1"/>
</dbReference>
<dbReference type="CDD" id="cd02440">
    <property type="entry name" value="AdoMet_MTases"/>
    <property type="match status" value="1"/>
</dbReference>
<evidence type="ECO:0000256" key="1">
    <source>
        <dbReference type="SAM" id="MobiDB-lite"/>
    </source>
</evidence>
<keyword evidence="3" id="KW-1185">Reference proteome</keyword>
<dbReference type="GO" id="GO:0032259">
    <property type="term" value="P:methylation"/>
    <property type="evidence" value="ECO:0007669"/>
    <property type="project" value="UniProtKB-KW"/>
</dbReference>
<keyword evidence="2" id="KW-0489">Methyltransferase</keyword>
<proteinExistence type="predicted"/>
<feature type="compositionally biased region" description="Basic and acidic residues" evidence="1">
    <location>
        <begin position="10"/>
        <end position="20"/>
    </location>
</feature>
<dbReference type="EMBL" id="JAGPYQ010000001">
    <property type="protein sequence ID" value="MBQ0851442.1"/>
    <property type="molecule type" value="Genomic_DNA"/>
</dbReference>
<dbReference type="PANTHER" id="PTHR23148">
    <property type="entry name" value="SERINE/ARGININE REGULATED NUCLEAR MATRIX PROTEIN"/>
    <property type="match status" value="1"/>
</dbReference>
<feature type="compositionally biased region" description="Basic residues" evidence="1">
    <location>
        <begin position="189"/>
        <end position="203"/>
    </location>
</feature>
<feature type="region of interest" description="Disordered" evidence="1">
    <location>
        <begin position="1"/>
        <end position="237"/>
    </location>
</feature>
<feature type="compositionally biased region" description="Basic residues" evidence="1">
    <location>
        <begin position="43"/>
        <end position="68"/>
    </location>
</feature>
<comment type="caution">
    <text evidence="2">The sequence shown here is derived from an EMBL/GenBank/DDBJ whole genome shotgun (WGS) entry which is preliminary data.</text>
</comment>
<evidence type="ECO:0000313" key="3">
    <source>
        <dbReference type="Proteomes" id="UP000677413"/>
    </source>
</evidence>
<reference evidence="2 3" key="1">
    <citation type="submission" date="2021-04" db="EMBL/GenBank/DDBJ databases">
        <authorList>
            <person name="Tang X."/>
            <person name="Zhou X."/>
            <person name="Chen X."/>
            <person name="Cernava T."/>
            <person name="Zhang C."/>
        </authorList>
    </citation>
    <scope>NUCLEOTIDE SEQUENCE [LARGE SCALE GENOMIC DNA]</scope>
    <source>
        <strain evidence="2 3">BH-SS-21</strain>
    </source>
</reference>